<organism evidence="1 2">
    <name type="scientific">Friedmanniomyces endolithicus</name>
    <dbReference type="NCBI Taxonomy" id="329885"/>
    <lineage>
        <taxon>Eukaryota</taxon>
        <taxon>Fungi</taxon>
        <taxon>Dikarya</taxon>
        <taxon>Ascomycota</taxon>
        <taxon>Pezizomycotina</taxon>
        <taxon>Dothideomycetes</taxon>
        <taxon>Dothideomycetidae</taxon>
        <taxon>Mycosphaerellales</taxon>
        <taxon>Teratosphaeriaceae</taxon>
        <taxon>Friedmanniomyces</taxon>
    </lineage>
</organism>
<comment type="caution">
    <text evidence="1">The sequence shown here is derived from an EMBL/GenBank/DDBJ whole genome shotgun (WGS) entry which is preliminary data.</text>
</comment>
<evidence type="ECO:0000313" key="2">
    <source>
        <dbReference type="Proteomes" id="UP001175353"/>
    </source>
</evidence>
<evidence type="ECO:0000313" key="1">
    <source>
        <dbReference type="EMBL" id="KAK0994907.1"/>
    </source>
</evidence>
<reference evidence="1" key="1">
    <citation type="submission" date="2023-06" db="EMBL/GenBank/DDBJ databases">
        <title>Black Yeasts Isolated from many extreme environments.</title>
        <authorList>
            <person name="Coleine C."/>
            <person name="Stajich J.E."/>
            <person name="Selbmann L."/>
        </authorList>
    </citation>
    <scope>NUCLEOTIDE SEQUENCE</scope>
    <source>
        <strain evidence="1">CCFEE 5200</strain>
    </source>
</reference>
<name>A0AAN6QVH1_9PEZI</name>
<protein>
    <submittedName>
        <fullName evidence="1">Uncharacterized protein</fullName>
    </submittedName>
</protein>
<proteinExistence type="predicted"/>
<sequence length="139" mass="15957">MRDPEAMQVEQLEILKQQIDSPAGHFDFSKAHIRYLRCCECLNRFYDDIRKMRRQALLNKVKATGSALRIAELSALKMDRISGLPDLKIGDESWIQGVPKGYLQREVAKAVLARRMLDDERDRLLPMKEEAAAAEQASR</sequence>
<gene>
    <name evidence="1" type="ORF">LTR91_007514</name>
</gene>
<keyword evidence="2" id="KW-1185">Reference proteome</keyword>
<dbReference type="AlphaFoldDB" id="A0AAN6QVH1"/>
<accession>A0AAN6QVH1</accession>
<dbReference type="Proteomes" id="UP001175353">
    <property type="component" value="Unassembled WGS sequence"/>
</dbReference>
<dbReference type="EMBL" id="JAUJLE010000054">
    <property type="protein sequence ID" value="KAK0994907.1"/>
    <property type="molecule type" value="Genomic_DNA"/>
</dbReference>